<dbReference type="EMBL" id="AXUN02000183">
    <property type="protein sequence ID" value="ETA80341.1"/>
    <property type="molecule type" value="Genomic_DNA"/>
</dbReference>
<reference evidence="8 9" key="1">
    <citation type="journal article" date="2014" name="Genome Announc.">
        <title>Genome Sequence of Youngiibacter fragilis, the Type Strain of the Genus Youngiibacter.</title>
        <authorList>
            <person name="Wawrik C.B."/>
            <person name="Callaghan A.V."/>
            <person name="Stamps B.W."/>
            <person name="Wawrik B."/>
        </authorList>
    </citation>
    <scope>NUCLEOTIDE SEQUENCE [LARGE SCALE GENOMIC DNA]</scope>
    <source>
        <strain evidence="8 9">232.1</strain>
    </source>
</reference>
<gene>
    <name evidence="8" type="ORF">T472_0212335</name>
</gene>
<keyword evidence="4 6" id="KW-1133">Transmembrane helix</keyword>
<dbReference type="GO" id="GO:0005886">
    <property type="term" value="C:plasma membrane"/>
    <property type="evidence" value="ECO:0007669"/>
    <property type="project" value="UniProtKB-SubCell"/>
</dbReference>
<dbReference type="STRING" id="994573.T472_0212335"/>
<keyword evidence="2" id="KW-1003">Cell membrane</keyword>
<dbReference type="PANTHER" id="PTHR30619">
    <property type="entry name" value="DNA INTERNALIZATION/COMPETENCE PROTEIN COMEC/REC2"/>
    <property type="match status" value="1"/>
</dbReference>
<comment type="caution">
    <text evidence="8">The sequence shown here is derived from an EMBL/GenBank/DDBJ whole genome shotgun (WGS) entry which is preliminary data.</text>
</comment>
<dbReference type="AlphaFoldDB" id="V7I4X2"/>
<comment type="subcellular location">
    <subcellularLocation>
        <location evidence="1">Cell membrane</location>
        <topology evidence="1">Multi-pass membrane protein</topology>
    </subcellularLocation>
</comment>
<proteinExistence type="predicted"/>
<dbReference type="Proteomes" id="UP000017747">
    <property type="component" value="Unassembled WGS sequence"/>
</dbReference>
<dbReference type="NCBIfam" id="TIGR00360">
    <property type="entry name" value="ComEC_N-term"/>
    <property type="match status" value="1"/>
</dbReference>
<dbReference type="Pfam" id="PF03772">
    <property type="entry name" value="Competence"/>
    <property type="match status" value="1"/>
</dbReference>
<feature type="domain" description="ComEC/Rec2-related protein" evidence="7">
    <location>
        <begin position="167"/>
        <end position="396"/>
    </location>
</feature>
<evidence type="ECO:0000256" key="6">
    <source>
        <dbReference type="SAM" id="Phobius"/>
    </source>
</evidence>
<evidence type="ECO:0000256" key="2">
    <source>
        <dbReference type="ARBA" id="ARBA00022475"/>
    </source>
</evidence>
<keyword evidence="9" id="KW-1185">Reference proteome</keyword>
<dbReference type="PANTHER" id="PTHR30619:SF7">
    <property type="entry name" value="BETA-LACTAMASE DOMAIN PROTEIN"/>
    <property type="match status" value="1"/>
</dbReference>
<keyword evidence="3 6" id="KW-0812">Transmembrane</keyword>
<feature type="transmembrane region" description="Helical" evidence="6">
    <location>
        <begin position="342"/>
        <end position="359"/>
    </location>
</feature>
<feature type="transmembrane region" description="Helical" evidence="6">
    <location>
        <begin position="418"/>
        <end position="436"/>
    </location>
</feature>
<evidence type="ECO:0000256" key="4">
    <source>
        <dbReference type="ARBA" id="ARBA00022989"/>
    </source>
</evidence>
<feature type="transmembrane region" description="Helical" evidence="6">
    <location>
        <begin position="6"/>
        <end position="34"/>
    </location>
</feature>
<evidence type="ECO:0000259" key="7">
    <source>
        <dbReference type="Pfam" id="PF03772"/>
    </source>
</evidence>
<dbReference type="eggNOG" id="COG0658">
    <property type="taxonomic scope" value="Bacteria"/>
</dbReference>
<dbReference type="OrthoDB" id="9761531at2"/>
<evidence type="ECO:0000256" key="1">
    <source>
        <dbReference type="ARBA" id="ARBA00004651"/>
    </source>
</evidence>
<keyword evidence="5 6" id="KW-0472">Membrane</keyword>
<sequence>MHIVALAALIECLMIQSVCAGIAPYAILVCMVSASIPLKAYDKRMLVIPAAAAAAAFLSVNLYYSASIPDSIRIGRIYTYRAEGISAGRKYLVEGIEEGLKEGDIISGVFVYEDMPFNKDGYIGKLVFSDYRVSLDLISRLKRFKAELGEDLKEWYGYDNGSLMGSLVLGYRTDLSPDRMATMESLGILHILSISGFHIALIEQLLEKLRLRRSGFAAILLYGAVVDSVPSYRAVLMSAYKALGRATGRDPDPITGLAASFMIQASLKPYLVFSYGFALTYVSSLGMMLLGRRIGRRTWWMPQSVGSPLAGTTAALALSFPFMVSMTGGMSAGVFAGNMAMVPIYTGVTYLSLASVLLGPIPPARIILEPVIASIMQLALRAGEAASAFSADLGLLRVVMYYPAFLAASWISFRRRKFGILLAFFLCGLLISMPIIERVEIVNDWGNCKVVVSSGFRTIVISNERIPESGEILLEKPIFFTLGGRRVEISKGTGWNSLPQVHVEGKRLKIPSEMSYYNGMAVEADFIFIFGKVYRLK</sequence>
<evidence type="ECO:0000313" key="8">
    <source>
        <dbReference type="EMBL" id="ETA80341.1"/>
    </source>
</evidence>
<feature type="transmembrane region" description="Helical" evidence="6">
    <location>
        <begin position="46"/>
        <end position="64"/>
    </location>
</feature>
<evidence type="ECO:0000313" key="9">
    <source>
        <dbReference type="Proteomes" id="UP000017747"/>
    </source>
</evidence>
<name>V7I4X2_9CLOT</name>
<feature type="transmembrane region" description="Helical" evidence="6">
    <location>
        <begin position="270"/>
        <end position="291"/>
    </location>
</feature>
<feature type="transmembrane region" description="Helical" evidence="6">
    <location>
        <begin position="312"/>
        <end position="336"/>
    </location>
</feature>
<protein>
    <recommendedName>
        <fullName evidence="7">ComEC/Rec2-related protein domain-containing protein</fullName>
    </recommendedName>
</protein>
<evidence type="ECO:0000256" key="5">
    <source>
        <dbReference type="ARBA" id="ARBA00023136"/>
    </source>
</evidence>
<dbReference type="InterPro" id="IPR004477">
    <property type="entry name" value="ComEC_N"/>
</dbReference>
<organism evidence="8 9">
    <name type="scientific">Youngiibacter fragilis 232.1</name>
    <dbReference type="NCBI Taxonomy" id="994573"/>
    <lineage>
        <taxon>Bacteria</taxon>
        <taxon>Bacillati</taxon>
        <taxon>Bacillota</taxon>
        <taxon>Clostridia</taxon>
        <taxon>Eubacteriales</taxon>
        <taxon>Clostridiaceae</taxon>
        <taxon>Youngiibacter</taxon>
    </lineage>
</organism>
<evidence type="ECO:0000256" key="3">
    <source>
        <dbReference type="ARBA" id="ARBA00022692"/>
    </source>
</evidence>
<dbReference type="InterPro" id="IPR052159">
    <property type="entry name" value="Competence_DNA_uptake"/>
</dbReference>
<accession>V7I4X2</accession>
<feature type="transmembrane region" description="Helical" evidence="6">
    <location>
        <begin position="214"/>
        <end position="235"/>
    </location>
</feature>